<keyword evidence="4" id="KW-1185">Reference proteome</keyword>
<keyword evidence="3" id="KW-0418">Kinase</keyword>
<dbReference type="EMBL" id="JACHMF010000001">
    <property type="protein sequence ID" value="MBB4693158.1"/>
    <property type="molecule type" value="Genomic_DNA"/>
</dbReference>
<accession>A0A7W7G0K4</accession>
<dbReference type="SUPFAM" id="SSF55874">
    <property type="entry name" value="ATPase domain of HSP90 chaperone/DNA topoisomerase II/histidine kinase"/>
    <property type="match status" value="1"/>
</dbReference>
<dbReference type="Proteomes" id="UP000542742">
    <property type="component" value="Unassembled WGS sequence"/>
</dbReference>
<reference evidence="3 4" key="1">
    <citation type="submission" date="2020-08" db="EMBL/GenBank/DDBJ databases">
        <title>Sequencing the genomes of 1000 actinobacteria strains.</title>
        <authorList>
            <person name="Klenk H.-P."/>
        </authorList>
    </citation>
    <scope>NUCLEOTIDE SEQUENCE [LARGE SCALE GENOMIC DNA]</scope>
    <source>
        <strain evidence="3 4">DSM 45518</strain>
    </source>
</reference>
<dbReference type="CDD" id="cd16936">
    <property type="entry name" value="HATPase_RsbW-like"/>
    <property type="match status" value="1"/>
</dbReference>
<keyword evidence="1" id="KW-0723">Serine/threonine-protein kinase</keyword>
<evidence type="ECO:0000313" key="4">
    <source>
        <dbReference type="Proteomes" id="UP000542742"/>
    </source>
</evidence>
<keyword evidence="3" id="KW-0808">Transferase</keyword>
<dbReference type="Gene3D" id="3.30.565.10">
    <property type="entry name" value="Histidine kinase-like ATPase, C-terminal domain"/>
    <property type="match status" value="1"/>
</dbReference>
<name>A0A7W7G0K4_9ACTN</name>
<evidence type="ECO:0000256" key="1">
    <source>
        <dbReference type="ARBA" id="ARBA00022527"/>
    </source>
</evidence>
<proteinExistence type="predicted"/>
<dbReference type="GO" id="GO:0004674">
    <property type="term" value="F:protein serine/threonine kinase activity"/>
    <property type="evidence" value="ECO:0007669"/>
    <property type="project" value="UniProtKB-KW"/>
</dbReference>
<dbReference type="Pfam" id="PF13581">
    <property type="entry name" value="HATPase_c_2"/>
    <property type="match status" value="1"/>
</dbReference>
<evidence type="ECO:0000259" key="2">
    <source>
        <dbReference type="Pfam" id="PF13581"/>
    </source>
</evidence>
<dbReference type="InterPro" id="IPR036890">
    <property type="entry name" value="HATPase_C_sf"/>
</dbReference>
<sequence>MESLRMLSPAEATSTLLTWNIESDGDLRRIREDIRRFFAERTPGLADDRVAQHMGLVATELAGNALRHGLPPATARLLSSDGHYILDVSDGAVGEMPRPDPAPQNIHAGGRGLPICLAVAEQVCWYTTGTAKHVWASFPRSR</sequence>
<dbReference type="InterPro" id="IPR050267">
    <property type="entry name" value="Anti-sigma-factor_SerPK"/>
</dbReference>
<dbReference type="RefSeq" id="WP_184951811.1">
    <property type="nucleotide sequence ID" value="NZ_BOMC01000080.1"/>
</dbReference>
<gene>
    <name evidence="3" type="ORF">BKA14_003306</name>
</gene>
<dbReference type="PANTHER" id="PTHR35526:SF3">
    <property type="entry name" value="ANTI-SIGMA-F FACTOR RSBW"/>
    <property type="match status" value="1"/>
</dbReference>
<protein>
    <submittedName>
        <fullName evidence="3">Two-component sensor histidine kinase</fullName>
    </submittedName>
</protein>
<evidence type="ECO:0000313" key="3">
    <source>
        <dbReference type="EMBL" id="MBB4693158.1"/>
    </source>
</evidence>
<comment type="caution">
    <text evidence="3">The sequence shown here is derived from an EMBL/GenBank/DDBJ whole genome shotgun (WGS) entry which is preliminary data.</text>
</comment>
<dbReference type="InterPro" id="IPR003594">
    <property type="entry name" value="HATPase_dom"/>
</dbReference>
<dbReference type="PANTHER" id="PTHR35526">
    <property type="entry name" value="ANTI-SIGMA-F FACTOR RSBW-RELATED"/>
    <property type="match status" value="1"/>
</dbReference>
<organism evidence="3 4">
    <name type="scientific">Paractinoplanes abujensis</name>
    <dbReference type="NCBI Taxonomy" id="882441"/>
    <lineage>
        <taxon>Bacteria</taxon>
        <taxon>Bacillati</taxon>
        <taxon>Actinomycetota</taxon>
        <taxon>Actinomycetes</taxon>
        <taxon>Micromonosporales</taxon>
        <taxon>Micromonosporaceae</taxon>
        <taxon>Paractinoplanes</taxon>
    </lineage>
</organism>
<feature type="domain" description="Histidine kinase/HSP90-like ATPase" evidence="2">
    <location>
        <begin position="26"/>
        <end position="136"/>
    </location>
</feature>
<dbReference type="AlphaFoldDB" id="A0A7W7G0K4"/>